<feature type="transmembrane region" description="Helical" evidence="2">
    <location>
        <begin position="63"/>
        <end position="82"/>
    </location>
</feature>
<keyword evidence="2" id="KW-0472">Membrane</keyword>
<evidence type="ECO:0000313" key="4">
    <source>
        <dbReference type="EMBL" id="RGD58479.1"/>
    </source>
</evidence>
<organism evidence="4 5">
    <name type="scientific">Kitasatospora xanthocidica</name>
    <dbReference type="NCBI Taxonomy" id="83382"/>
    <lineage>
        <taxon>Bacteria</taxon>
        <taxon>Bacillati</taxon>
        <taxon>Actinomycetota</taxon>
        <taxon>Actinomycetes</taxon>
        <taxon>Kitasatosporales</taxon>
        <taxon>Streptomycetaceae</taxon>
        <taxon>Kitasatospora</taxon>
    </lineage>
</organism>
<evidence type="ECO:0000256" key="1">
    <source>
        <dbReference type="SAM" id="MobiDB-lite"/>
    </source>
</evidence>
<keyword evidence="2" id="KW-1133">Transmembrane helix</keyword>
<feature type="region of interest" description="Disordered" evidence="1">
    <location>
        <begin position="358"/>
        <end position="387"/>
    </location>
</feature>
<dbReference type="Pfam" id="PF03372">
    <property type="entry name" value="Exo_endo_phos"/>
    <property type="match status" value="1"/>
</dbReference>
<name>A0A372ZRG5_9ACTN</name>
<evidence type="ECO:0000256" key="2">
    <source>
        <dbReference type="SAM" id="Phobius"/>
    </source>
</evidence>
<accession>A0A372ZRG5</accession>
<protein>
    <submittedName>
        <fullName evidence="4">Tat pathway signal protein</fullName>
    </submittedName>
</protein>
<evidence type="ECO:0000259" key="3">
    <source>
        <dbReference type="Pfam" id="PF03372"/>
    </source>
</evidence>
<dbReference type="AlphaFoldDB" id="A0A372ZRG5"/>
<dbReference type="InterPro" id="IPR005135">
    <property type="entry name" value="Endo/exonuclease/phosphatase"/>
</dbReference>
<reference evidence="4 5" key="1">
    <citation type="submission" date="2018-08" db="EMBL/GenBank/DDBJ databases">
        <title>Diversity &amp; Physiological Properties of Lignin-Decomposing Actinobacteria from Soil.</title>
        <authorList>
            <person name="Roh S.G."/>
            <person name="Kim S.B."/>
        </authorList>
    </citation>
    <scope>NUCLEOTIDE SEQUENCE [LARGE SCALE GENOMIC DNA]</scope>
    <source>
        <strain evidence="4 5">MMS17-GH009</strain>
    </source>
</reference>
<keyword evidence="2" id="KW-0812">Transmembrane</keyword>
<dbReference type="SUPFAM" id="SSF56219">
    <property type="entry name" value="DNase I-like"/>
    <property type="match status" value="1"/>
</dbReference>
<dbReference type="Proteomes" id="UP000263377">
    <property type="component" value="Unassembled WGS sequence"/>
</dbReference>
<dbReference type="RefSeq" id="WP_117487061.1">
    <property type="nucleotide sequence ID" value="NZ_QVIG01000001.1"/>
</dbReference>
<feature type="domain" description="Endonuclease/exonuclease/phosphatase" evidence="3">
    <location>
        <begin position="137"/>
        <end position="370"/>
    </location>
</feature>
<keyword evidence="5" id="KW-1185">Reference proteome</keyword>
<dbReference type="GO" id="GO:0003824">
    <property type="term" value="F:catalytic activity"/>
    <property type="evidence" value="ECO:0007669"/>
    <property type="project" value="InterPro"/>
</dbReference>
<evidence type="ECO:0000313" key="5">
    <source>
        <dbReference type="Proteomes" id="UP000263377"/>
    </source>
</evidence>
<dbReference type="Gene3D" id="3.60.10.10">
    <property type="entry name" value="Endonuclease/exonuclease/phosphatase"/>
    <property type="match status" value="1"/>
</dbReference>
<dbReference type="EMBL" id="QVIG01000001">
    <property type="protein sequence ID" value="RGD58479.1"/>
    <property type="molecule type" value="Genomic_DNA"/>
</dbReference>
<gene>
    <name evidence="4" type="ORF">DR950_12425</name>
</gene>
<proteinExistence type="predicted"/>
<dbReference type="InterPro" id="IPR036691">
    <property type="entry name" value="Endo/exonu/phosph_ase_sf"/>
</dbReference>
<sequence>MVTAPQPGRFALPRPRRSWFLADRAATWPVRLLAAVSAGWLLFCALQEALTGRAWFWVVPGAAPPPVLLGVPLLVLLAALTVRLRRSRGRVRWPAVMGVLSLAVGLDQSGLTLAAATADRTVPPGAIHVVAQNTEYWGSDVDPDRFYAYLKAQNADVYLLQEYLHWDDAAGADGAREVDDTARLKREFPGYQVVTRGELVTLSRFPVVAQPPVGPDQELRARGEGDWSRVFAGAKVLRTDLAVNGSVMSFYNVHMLVPVAYGMPPQDFPADVHRRQRERRQQFDGLVRDVRANPDPLFIAGDFNTNAGMGDLNELRGLTQDAADAGDTVLPMSWDADSWHDWWRFDWAFTAHGSRTHRYSLSSPEGTSDHLRQDAWITGPATGGTHG</sequence>
<comment type="caution">
    <text evidence="4">The sequence shown here is derived from an EMBL/GenBank/DDBJ whole genome shotgun (WGS) entry which is preliminary data.</text>
</comment>